<gene>
    <name evidence="2" type="ORF">FDP41_000152</name>
</gene>
<feature type="transmembrane region" description="Helical" evidence="1">
    <location>
        <begin position="6"/>
        <end position="32"/>
    </location>
</feature>
<dbReference type="VEuPathDB" id="AmoebaDB:FDP41_000152"/>
<sequence>MANEFEILFGISLTLNVCFIGCIAAVVVYKIVQYYKKRNRVRDCNPLASEKDSSSSLARSRFISVTSSTLHRCNEGRIKSTPCSSDVREEDNELVVKKRDTPSPFVELKIDNNFRKPLEKQTSSTSLVRTEEKGCQYEEHVVHTKSTNNVSLQTILPFLESKGTQHNSNEFYASSLQTSTGTQTKNSNVSCEQIGVQVFMESSNTSISTQTNWTVANSAVQTSKILQRTTPSQTLEGAFVNNFSSLMLQDVKPEVYHVALQTEATFNSIAVQSNNVQSSSSSIQTENKVMTDTYMQTHSCENTSMHTQTINKILVEASIQTTVNEKQEAAIQIDETESPFPYHILNALRTMETSKLDFYLLTMMINLLFLSFSKIKNAPFPSKEYYHPIFLTTIQKLKNYFDLPEEKLPRFREMECDQIIDMVLFCSSNLAVSCNEEFIYLLWRTIEEQKDSLNNVQKQILIKYLCQAINQVNSKTYTIFTLKILYQLESIAHFTQNVSYGSLRDYVNNIDSNAHNQVQDVINFILHIQ</sequence>
<protein>
    <submittedName>
        <fullName evidence="2">Uncharacterized protein</fullName>
    </submittedName>
</protein>
<keyword evidence="1" id="KW-1133">Transmembrane helix</keyword>
<evidence type="ECO:0000313" key="3">
    <source>
        <dbReference type="Proteomes" id="UP000444721"/>
    </source>
</evidence>
<dbReference type="GeneID" id="68107370"/>
<dbReference type="VEuPathDB" id="AmoebaDB:NfTy_025390"/>
<keyword evidence="1" id="KW-0812">Transmembrane</keyword>
<keyword evidence="3" id="KW-1185">Reference proteome</keyword>
<name>A0A6A5C3X4_NAEFO</name>
<comment type="caution">
    <text evidence="2">The sequence shown here is derived from an EMBL/GenBank/DDBJ whole genome shotgun (WGS) entry which is preliminary data.</text>
</comment>
<accession>A0A6A5C3X4</accession>
<dbReference type="AlphaFoldDB" id="A0A6A5C3X4"/>
<dbReference type="Proteomes" id="UP000444721">
    <property type="component" value="Unassembled WGS sequence"/>
</dbReference>
<reference evidence="2 3" key="1">
    <citation type="journal article" date="2019" name="Sci. Rep.">
        <title>Nanopore sequencing improves the draft genome of the human pathogenic amoeba Naegleria fowleri.</title>
        <authorList>
            <person name="Liechti N."/>
            <person name="Schurch N."/>
            <person name="Bruggmann R."/>
            <person name="Wittwer M."/>
        </authorList>
    </citation>
    <scope>NUCLEOTIDE SEQUENCE [LARGE SCALE GENOMIC DNA]</scope>
    <source>
        <strain evidence="2 3">ATCC 30894</strain>
    </source>
</reference>
<dbReference type="EMBL" id="VFQX01000001">
    <property type="protein sequence ID" value="KAF0985113.1"/>
    <property type="molecule type" value="Genomic_DNA"/>
</dbReference>
<keyword evidence="1" id="KW-0472">Membrane</keyword>
<proteinExistence type="predicted"/>
<organism evidence="2 3">
    <name type="scientific">Naegleria fowleri</name>
    <name type="common">Brain eating amoeba</name>
    <dbReference type="NCBI Taxonomy" id="5763"/>
    <lineage>
        <taxon>Eukaryota</taxon>
        <taxon>Discoba</taxon>
        <taxon>Heterolobosea</taxon>
        <taxon>Tetramitia</taxon>
        <taxon>Eutetramitia</taxon>
        <taxon>Vahlkampfiidae</taxon>
        <taxon>Naegleria</taxon>
    </lineage>
</organism>
<dbReference type="RefSeq" id="XP_044569826.1">
    <property type="nucleotide sequence ID" value="XM_044704613.1"/>
</dbReference>
<dbReference type="VEuPathDB" id="AmoebaDB:NF0011600"/>
<evidence type="ECO:0000313" key="2">
    <source>
        <dbReference type="EMBL" id="KAF0985113.1"/>
    </source>
</evidence>
<evidence type="ECO:0000256" key="1">
    <source>
        <dbReference type="SAM" id="Phobius"/>
    </source>
</evidence>